<dbReference type="AlphaFoldDB" id="A0A0F9M9E1"/>
<reference evidence="1" key="1">
    <citation type="journal article" date="2015" name="Nature">
        <title>Complex archaea that bridge the gap between prokaryotes and eukaryotes.</title>
        <authorList>
            <person name="Spang A."/>
            <person name="Saw J.H."/>
            <person name="Jorgensen S.L."/>
            <person name="Zaremba-Niedzwiedzka K."/>
            <person name="Martijn J."/>
            <person name="Lind A.E."/>
            <person name="van Eijk R."/>
            <person name="Schleper C."/>
            <person name="Guy L."/>
            <person name="Ettema T.J."/>
        </authorList>
    </citation>
    <scope>NUCLEOTIDE SEQUENCE</scope>
</reference>
<protein>
    <submittedName>
        <fullName evidence="1">Uncharacterized protein</fullName>
    </submittedName>
</protein>
<organism evidence="1">
    <name type="scientific">marine sediment metagenome</name>
    <dbReference type="NCBI Taxonomy" id="412755"/>
    <lineage>
        <taxon>unclassified sequences</taxon>
        <taxon>metagenomes</taxon>
        <taxon>ecological metagenomes</taxon>
    </lineage>
</organism>
<sequence>MTSYTHTPTANVWAARDVNNTKEDTHITTRDVTSIHVITKDGEIVEVDPESMVVIRYENG</sequence>
<accession>A0A0F9M9E1</accession>
<dbReference type="EMBL" id="LAZR01005162">
    <property type="protein sequence ID" value="KKN02309.1"/>
    <property type="molecule type" value="Genomic_DNA"/>
</dbReference>
<proteinExistence type="predicted"/>
<comment type="caution">
    <text evidence="1">The sequence shown here is derived from an EMBL/GenBank/DDBJ whole genome shotgun (WGS) entry which is preliminary data.</text>
</comment>
<evidence type="ECO:0000313" key="1">
    <source>
        <dbReference type="EMBL" id="KKN02309.1"/>
    </source>
</evidence>
<gene>
    <name evidence="1" type="ORF">LCGC14_1118980</name>
</gene>
<name>A0A0F9M9E1_9ZZZZ</name>